<dbReference type="OrthoDB" id="1188001at2"/>
<sequence>MNTMTAERHQDWEGCYNARDLGGLKRRGGGETRWGTTFRSDNPERLTEAAWARVHGLGIRTVIDLRGAYEVKPDGRAEDITSLNIVMDDETDREFWDHWNGTMLSGTPLYYQAFLDRFPERIGEICTAVARAEPGGVLFHCAAGRDRTGLIALILLALVDVEPEEIAADHGLSADRLRPAWAELNLDDQTATIERLIAAENTTARESILSAVAGLDPVKYLRNAGLTSEDIDSLRARLI</sequence>
<dbReference type="AlphaFoldDB" id="A0A4R2IN25"/>
<comment type="caution">
    <text evidence="2">The sequence shown here is derived from an EMBL/GenBank/DDBJ whole genome shotgun (WGS) entry which is preliminary data.</text>
</comment>
<dbReference type="GO" id="GO:0004721">
    <property type="term" value="F:phosphoprotein phosphatase activity"/>
    <property type="evidence" value="ECO:0007669"/>
    <property type="project" value="InterPro"/>
</dbReference>
<protein>
    <submittedName>
        <fullName evidence="2">Tyrosine phosphatase family protein</fullName>
    </submittedName>
</protein>
<proteinExistence type="predicted"/>
<dbReference type="InterPro" id="IPR029021">
    <property type="entry name" value="Prot-tyrosine_phosphatase-like"/>
</dbReference>
<evidence type="ECO:0000313" key="2">
    <source>
        <dbReference type="EMBL" id="TCO46651.1"/>
    </source>
</evidence>
<evidence type="ECO:0000259" key="1">
    <source>
        <dbReference type="PROSITE" id="PS50056"/>
    </source>
</evidence>
<dbReference type="PROSITE" id="PS50056">
    <property type="entry name" value="TYR_PHOSPHATASE_2"/>
    <property type="match status" value="1"/>
</dbReference>
<reference evidence="2 3" key="1">
    <citation type="submission" date="2019-03" db="EMBL/GenBank/DDBJ databases">
        <title>Genomic Encyclopedia of Type Strains, Phase IV (KMG-IV): sequencing the most valuable type-strain genomes for metagenomic binning, comparative biology and taxonomic classification.</title>
        <authorList>
            <person name="Goeker M."/>
        </authorList>
    </citation>
    <scope>NUCLEOTIDE SEQUENCE [LARGE SCALE GENOMIC DNA]</scope>
    <source>
        <strain evidence="2 3">DSM 45934</strain>
    </source>
</reference>
<dbReference type="InterPro" id="IPR016130">
    <property type="entry name" value="Tyr_Pase_AS"/>
</dbReference>
<dbReference type="InterPro" id="IPR000387">
    <property type="entry name" value="Tyr_Pase_dom"/>
</dbReference>
<dbReference type="SUPFAM" id="SSF52799">
    <property type="entry name" value="(Phosphotyrosine protein) phosphatases II"/>
    <property type="match status" value="1"/>
</dbReference>
<dbReference type="Pfam" id="PF13350">
    <property type="entry name" value="Y_phosphatase3"/>
    <property type="match status" value="1"/>
</dbReference>
<dbReference type="PROSITE" id="PS00383">
    <property type="entry name" value="TYR_PHOSPHATASE_1"/>
    <property type="match status" value="1"/>
</dbReference>
<dbReference type="Gene3D" id="3.90.190.10">
    <property type="entry name" value="Protein tyrosine phosphatase superfamily"/>
    <property type="match status" value="1"/>
</dbReference>
<dbReference type="Proteomes" id="UP000295680">
    <property type="component" value="Unassembled WGS sequence"/>
</dbReference>
<dbReference type="InterPro" id="IPR026893">
    <property type="entry name" value="Tyr/Ser_Pase_IphP-type"/>
</dbReference>
<gene>
    <name evidence="2" type="ORF">EV192_11846</name>
</gene>
<name>A0A4R2IN25_9PSEU</name>
<evidence type="ECO:0000313" key="3">
    <source>
        <dbReference type="Proteomes" id="UP000295680"/>
    </source>
</evidence>
<organism evidence="2 3">
    <name type="scientific">Actinocrispum wychmicini</name>
    <dbReference type="NCBI Taxonomy" id="1213861"/>
    <lineage>
        <taxon>Bacteria</taxon>
        <taxon>Bacillati</taxon>
        <taxon>Actinomycetota</taxon>
        <taxon>Actinomycetes</taxon>
        <taxon>Pseudonocardiales</taxon>
        <taxon>Pseudonocardiaceae</taxon>
        <taxon>Actinocrispum</taxon>
    </lineage>
</organism>
<keyword evidence="3" id="KW-1185">Reference proteome</keyword>
<accession>A0A4R2IN25</accession>
<dbReference type="EMBL" id="SLWS01000018">
    <property type="protein sequence ID" value="TCO46651.1"/>
    <property type="molecule type" value="Genomic_DNA"/>
</dbReference>
<feature type="domain" description="Tyrosine specific protein phosphatases" evidence="1">
    <location>
        <begin position="116"/>
        <end position="156"/>
    </location>
</feature>